<feature type="transmembrane region" description="Helical" evidence="1">
    <location>
        <begin position="29"/>
        <end position="52"/>
    </location>
</feature>
<dbReference type="GO" id="GO:0005886">
    <property type="term" value="C:plasma membrane"/>
    <property type="evidence" value="ECO:0007669"/>
    <property type="project" value="TreeGrafter"/>
</dbReference>
<dbReference type="GO" id="GO:0043164">
    <property type="term" value="P:Gram-negative-bacterium-type cell wall biogenesis"/>
    <property type="evidence" value="ECO:0007669"/>
    <property type="project" value="TreeGrafter"/>
</dbReference>
<keyword evidence="1" id="KW-0812">Transmembrane</keyword>
<protein>
    <submittedName>
        <fullName evidence="3">Uncharacterized SAM-binding protein YcdF (DUF218 family)</fullName>
    </submittedName>
</protein>
<dbReference type="AlphaFoldDB" id="A0A4Q7PR34"/>
<evidence type="ECO:0000313" key="4">
    <source>
        <dbReference type="Proteomes" id="UP000292927"/>
    </source>
</evidence>
<dbReference type="Proteomes" id="UP000292927">
    <property type="component" value="Unassembled WGS sequence"/>
</dbReference>
<dbReference type="InterPro" id="IPR003848">
    <property type="entry name" value="DUF218"/>
</dbReference>
<evidence type="ECO:0000259" key="2">
    <source>
        <dbReference type="Pfam" id="PF02698"/>
    </source>
</evidence>
<dbReference type="CDD" id="cd06259">
    <property type="entry name" value="YdcF-like"/>
    <property type="match status" value="1"/>
</dbReference>
<evidence type="ECO:0000313" key="3">
    <source>
        <dbReference type="EMBL" id="RZT02796.1"/>
    </source>
</evidence>
<accession>A0A4Q7PR34</accession>
<sequence>METVYLTLFFISLFWLGIFWAVKKKTNTGLGAGFLFCLFLGTFGTLLLLLGLKDSSEWAYVLLAGIALLAAVLLLFGIYILIAFLIGNSIIMLKREKFRLSHILTLLFAVGIVGFIAAAAYIGRLRLSPVAAALWSGVLGVVVFFAFHVFLFMETLLLHNIFRPRKRADYIIVLGGGLKNGKVTPLLAARVDAALKFAWKQSKTGRKPPLLIMSGGQGEDEPLSEAEAMKEYAMEQGYDESRILLEDQSGNTAENMKFSREIMEEHSEGKPYRCVYATSSYHLLRAGIYARRAGMLMGGIGGKTAFYYLPNAVLREYIAYLVMHKKNCIAAAGGVFLLCMIVSIILYVISM</sequence>
<keyword evidence="4" id="KW-1185">Reference proteome</keyword>
<feature type="transmembrane region" description="Helical" evidence="1">
    <location>
        <begin position="6"/>
        <end position="22"/>
    </location>
</feature>
<dbReference type="InterPro" id="IPR014729">
    <property type="entry name" value="Rossmann-like_a/b/a_fold"/>
</dbReference>
<dbReference type="PANTHER" id="PTHR30336">
    <property type="entry name" value="INNER MEMBRANE PROTEIN, PROBABLE PERMEASE"/>
    <property type="match status" value="1"/>
</dbReference>
<dbReference type="RefSeq" id="WP_130433476.1">
    <property type="nucleotide sequence ID" value="NZ_SGXF01000001.1"/>
</dbReference>
<dbReference type="PANTHER" id="PTHR30336:SF18">
    <property type="entry name" value="MEMBRANE PROTEIN"/>
    <property type="match status" value="1"/>
</dbReference>
<proteinExistence type="predicted"/>
<dbReference type="Pfam" id="PF02698">
    <property type="entry name" value="DUF218"/>
    <property type="match status" value="1"/>
</dbReference>
<keyword evidence="1" id="KW-1133">Transmembrane helix</keyword>
<feature type="transmembrane region" description="Helical" evidence="1">
    <location>
        <begin position="58"/>
        <end position="91"/>
    </location>
</feature>
<dbReference type="Gene3D" id="3.40.50.620">
    <property type="entry name" value="HUPs"/>
    <property type="match status" value="1"/>
</dbReference>
<organism evidence="3 4">
    <name type="scientific">Cuneatibacter caecimuris</name>
    <dbReference type="NCBI Taxonomy" id="1796618"/>
    <lineage>
        <taxon>Bacteria</taxon>
        <taxon>Bacillati</taxon>
        <taxon>Bacillota</taxon>
        <taxon>Clostridia</taxon>
        <taxon>Lachnospirales</taxon>
        <taxon>Lachnospiraceae</taxon>
        <taxon>Cuneatibacter</taxon>
    </lineage>
</organism>
<gene>
    <name evidence="3" type="ORF">EV209_0921</name>
</gene>
<dbReference type="GO" id="GO:0000270">
    <property type="term" value="P:peptidoglycan metabolic process"/>
    <property type="evidence" value="ECO:0007669"/>
    <property type="project" value="TreeGrafter"/>
</dbReference>
<feature type="transmembrane region" description="Helical" evidence="1">
    <location>
        <begin position="134"/>
        <end position="158"/>
    </location>
</feature>
<comment type="caution">
    <text evidence="3">The sequence shown here is derived from an EMBL/GenBank/DDBJ whole genome shotgun (WGS) entry which is preliminary data.</text>
</comment>
<name>A0A4Q7PR34_9FIRM</name>
<reference evidence="3 4" key="1">
    <citation type="submission" date="2019-02" db="EMBL/GenBank/DDBJ databases">
        <title>Genomic Encyclopedia of Type Strains, Phase IV (KMG-IV): sequencing the most valuable type-strain genomes for metagenomic binning, comparative biology and taxonomic classification.</title>
        <authorList>
            <person name="Goeker M."/>
        </authorList>
    </citation>
    <scope>NUCLEOTIDE SEQUENCE [LARGE SCALE GENOMIC DNA]</scope>
    <source>
        <strain evidence="3 4">DSM 29486</strain>
    </source>
</reference>
<keyword evidence="1" id="KW-0472">Membrane</keyword>
<dbReference type="OrthoDB" id="9782395at2"/>
<dbReference type="InterPro" id="IPR051599">
    <property type="entry name" value="Cell_Envelope_Assoc"/>
</dbReference>
<feature type="domain" description="DUF218" evidence="2">
    <location>
        <begin position="169"/>
        <end position="319"/>
    </location>
</feature>
<dbReference type="EMBL" id="SGXF01000001">
    <property type="protein sequence ID" value="RZT02796.1"/>
    <property type="molecule type" value="Genomic_DNA"/>
</dbReference>
<feature type="transmembrane region" description="Helical" evidence="1">
    <location>
        <begin position="103"/>
        <end position="122"/>
    </location>
</feature>
<feature type="transmembrane region" description="Helical" evidence="1">
    <location>
        <begin position="329"/>
        <end position="349"/>
    </location>
</feature>
<evidence type="ECO:0000256" key="1">
    <source>
        <dbReference type="SAM" id="Phobius"/>
    </source>
</evidence>